<dbReference type="EMBL" id="HG994372">
    <property type="protein sequence ID" value="CAF2106117.1"/>
    <property type="molecule type" value="Genomic_DNA"/>
</dbReference>
<name>A0A816UBI1_BRANA</name>
<dbReference type="AlphaFoldDB" id="A0A816UBI1"/>
<dbReference type="Gramene" id="CDX77306">
    <property type="protein sequence ID" value="CDX77306"/>
    <property type="gene ID" value="GSBRNA2T00128038001"/>
</dbReference>
<sequence length="62" mass="7106">MKLQLLLRSAIQFYSKPSRKHRPYSTVTTEFNIAGEVITILSKKKSINNILVDQISNTNIRS</sequence>
<gene>
    <name evidence="1" type="ORF">DARMORV10_C08P05000.1</name>
</gene>
<accession>A0A816UBI1</accession>
<dbReference type="Proteomes" id="UP001295469">
    <property type="component" value="Chromosome C08"/>
</dbReference>
<organism evidence="1">
    <name type="scientific">Brassica napus</name>
    <name type="common">Rape</name>
    <dbReference type="NCBI Taxonomy" id="3708"/>
    <lineage>
        <taxon>Eukaryota</taxon>
        <taxon>Viridiplantae</taxon>
        <taxon>Streptophyta</taxon>
        <taxon>Embryophyta</taxon>
        <taxon>Tracheophyta</taxon>
        <taxon>Spermatophyta</taxon>
        <taxon>Magnoliopsida</taxon>
        <taxon>eudicotyledons</taxon>
        <taxon>Gunneridae</taxon>
        <taxon>Pentapetalae</taxon>
        <taxon>rosids</taxon>
        <taxon>malvids</taxon>
        <taxon>Brassicales</taxon>
        <taxon>Brassicaceae</taxon>
        <taxon>Brassiceae</taxon>
        <taxon>Brassica</taxon>
    </lineage>
</organism>
<proteinExistence type="predicted"/>
<evidence type="ECO:0000313" key="1">
    <source>
        <dbReference type="EMBL" id="CAF2106117.1"/>
    </source>
</evidence>
<reference evidence="1" key="1">
    <citation type="submission" date="2021-01" db="EMBL/GenBank/DDBJ databases">
        <authorList>
            <consortium name="Genoscope - CEA"/>
            <person name="William W."/>
        </authorList>
    </citation>
    <scope>NUCLEOTIDE SEQUENCE</scope>
</reference>
<protein>
    <submittedName>
        <fullName evidence="1">(rape) hypothetical protein</fullName>
    </submittedName>
</protein>